<gene>
    <name evidence="3" type="ORF">A2975_03110</name>
</gene>
<keyword evidence="2" id="KW-1133">Transmembrane helix</keyword>
<evidence type="ECO:0000313" key="4">
    <source>
        <dbReference type="Proteomes" id="UP000178429"/>
    </source>
</evidence>
<organism evidence="3 4">
    <name type="scientific">Candidatus Woesebacteria bacterium RIFCSPLOWO2_01_FULL_44_14</name>
    <dbReference type="NCBI Taxonomy" id="1802525"/>
    <lineage>
        <taxon>Bacteria</taxon>
        <taxon>Candidatus Woeseibacteriota</taxon>
    </lineage>
</organism>
<keyword evidence="2" id="KW-0812">Transmembrane</keyword>
<name>A0A1F8BWK9_9BACT</name>
<protein>
    <recommendedName>
        <fullName evidence="5">Cell division protein FtsL</fullName>
    </recommendedName>
</protein>
<evidence type="ECO:0000313" key="3">
    <source>
        <dbReference type="EMBL" id="OGM68483.1"/>
    </source>
</evidence>
<evidence type="ECO:0000256" key="2">
    <source>
        <dbReference type="SAM" id="Phobius"/>
    </source>
</evidence>
<dbReference type="EMBL" id="MGHL01000023">
    <property type="protein sequence ID" value="OGM68483.1"/>
    <property type="molecule type" value="Genomic_DNA"/>
</dbReference>
<comment type="caution">
    <text evidence="3">The sequence shown here is derived from an EMBL/GenBank/DDBJ whole genome shotgun (WGS) entry which is preliminary data.</text>
</comment>
<feature type="transmembrane region" description="Helical" evidence="2">
    <location>
        <begin position="20"/>
        <end position="42"/>
    </location>
</feature>
<keyword evidence="2" id="KW-0472">Membrane</keyword>
<reference evidence="3 4" key="1">
    <citation type="journal article" date="2016" name="Nat. Commun.">
        <title>Thousands of microbial genomes shed light on interconnected biogeochemical processes in an aquifer system.</title>
        <authorList>
            <person name="Anantharaman K."/>
            <person name="Brown C.T."/>
            <person name="Hug L.A."/>
            <person name="Sharon I."/>
            <person name="Castelle C.J."/>
            <person name="Probst A.J."/>
            <person name="Thomas B.C."/>
            <person name="Singh A."/>
            <person name="Wilkins M.J."/>
            <person name="Karaoz U."/>
            <person name="Brodie E.L."/>
            <person name="Williams K.H."/>
            <person name="Hubbard S.S."/>
            <person name="Banfield J.F."/>
        </authorList>
    </citation>
    <scope>NUCLEOTIDE SEQUENCE [LARGE SCALE GENOMIC DNA]</scope>
</reference>
<evidence type="ECO:0008006" key="5">
    <source>
        <dbReference type="Google" id="ProtNLM"/>
    </source>
</evidence>
<dbReference type="InterPro" id="IPR007060">
    <property type="entry name" value="FtsL/DivIC"/>
</dbReference>
<dbReference type="STRING" id="1802525.A2975_03110"/>
<keyword evidence="1" id="KW-0175">Coiled coil</keyword>
<dbReference type="Proteomes" id="UP000178429">
    <property type="component" value="Unassembled WGS sequence"/>
</dbReference>
<proteinExistence type="predicted"/>
<dbReference type="Pfam" id="PF04977">
    <property type="entry name" value="DivIC"/>
    <property type="match status" value="1"/>
</dbReference>
<accession>A0A1F8BWK9</accession>
<evidence type="ECO:0000256" key="1">
    <source>
        <dbReference type="SAM" id="Coils"/>
    </source>
</evidence>
<feature type="coiled-coil region" evidence="1">
    <location>
        <begin position="40"/>
        <end position="74"/>
    </location>
</feature>
<dbReference type="AlphaFoldDB" id="A0A1F8BWK9"/>
<sequence>MIANLYKKATRIIGVSLPRWGLLILAFLLTISLVRNIVRIVAANNKVEEARRKVEQLKIENENLRDEVSNVTSSEFAETTARDKLGLAREGETIVVLPDQDEIKKLAPRLETDDEYLPDSNWKKWLKLFL</sequence>